<sequence length="272" mass="29831">MQARLMAATYAQPCGLVSRPAATPQRVAFSAAGARVLARGRRARVASGGGGGSVQAPSLDDLRAGLQEAIKAEDYGTAARIRDRIAQVEQEDPVVTAERELEQAVAEERFEDAAKLRDRLKELRPPPPPPPAVPAFDTTATTTSEEVTDGVRVVCRSFFVPSESSPARGAYFFGYQISITNESQDTVKLMERYWHITNGQGQSQEVRGPGVVGEQPELAPGETFQYQSACPLPTPRGKMKGHFEFYARDEETRQWNRSFLVNIGTFELRSDV</sequence>
<dbReference type="InterPro" id="IPR007474">
    <property type="entry name" value="ApaG_domain"/>
</dbReference>
<dbReference type="OrthoDB" id="2305498at2759"/>
<dbReference type="SUPFAM" id="SSF110069">
    <property type="entry name" value="ApaG-like"/>
    <property type="match status" value="1"/>
</dbReference>
<proteinExistence type="predicted"/>
<feature type="domain" description="UVR" evidence="1">
    <location>
        <begin position="91"/>
        <end position="126"/>
    </location>
</feature>
<dbReference type="Gene3D" id="2.60.40.1470">
    <property type="entry name" value="ApaG domain"/>
    <property type="match status" value="1"/>
</dbReference>
<dbReference type="NCBIfam" id="NF003967">
    <property type="entry name" value="PRK05461.1"/>
    <property type="match status" value="1"/>
</dbReference>
<dbReference type="KEGG" id="cvr:CHLNCDRAFT_57083"/>
<dbReference type="InterPro" id="IPR036767">
    <property type="entry name" value="ApaG_sf"/>
</dbReference>
<dbReference type="Proteomes" id="UP000008141">
    <property type="component" value="Unassembled WGS sequence"/>
</dbReference>
<dbReference type="eggNOG" id="KOG4408">
    <property type="taxonomic scope" value="Eukaryota"/>
</dbReference>
<feature type="domain" description="ApaG" evidence="2">
    <location>
        <begin position="145"/>
        <end position="272"/>
    </location>
</feature>
<dbReference type="InterPro" id="IPR050718">
    <property type="entry name" value="ApaG-like"/>
</dbReference>
<dbReference type="InterPro" id="IPR001943">
    <property type="entry name" value="UVR_dom"/>
</dbReference>
<name>E1Z7Y8_CHLVA</name>
<dbReference type="STRING" id="554065.E1Z7Y8"/>
<dbReference type="Pfam" id="PF02151">
    <property type="entry name" value="UVR"/>
    <property type="match status" value="2"/>
</dbReference>
<dbReference type="RefSeq" id="XP_005850352.1">
    <property type="nucleotide sequence ID" value="XM_005850290.1"/>
</dbReference>
<dbReference type="EMBL" id="GL433838">
    <property type="protein sequence ID" value="EFN58250.1"/>
    <property type="molecule type" value="Genomic_DNA"/>
</dbReference>
<keyword evidence="4" id="KW-1185">Reference proteome</keyword>
<evidence type="ECO:0000259" key="2">
    <source>
        <dbReference type="PROSITE" id="PS51087"/>
    </source>
</evidence>
<dbReference type="PROSITE" id="PS50151">
    <property type="entry name" value="UVR"/>
    <property type="match status" value="2"/>
</dbReference>
<evidence type="ECO:0000313" key="3">
    <source>
        <dbReference type="EMBL" id="EFN58250.1"/>
    </source>
</evidence>
<dbReference type="PANTHER" id="PTHR47191:SF2">
    <property type="entry name" value="OS05G0170800 PROTEIN"/>
    <property type="match status" value="1"/>
</dbReference>
<feature type="domain" description="UVR" evidence="1">
    <location>
        <begin position="56"/>
        <end position="91"/>
    </location>
</feature>
<dbReference type="AlphaFoldDB" id="E1Z7Y8"/>
<dbReference type="InParanoid" id="E1Z7Y8"/>
<accession>E1Z7Y8</accession>
<dbReference type="PROSITE" id="PS51087">
    <property type="entry name" value="APAG"/>
    <property type="match status" value="1"/>
</dbReference>
<organism evidence="4">
    <name type="scientific">Chlorella variabilis</name>
    <name type="common">Green alga</name>
    <dbReference type="NCBI Taxonomy" id="554065"/>
    <lineage>
        <taxon>Eukaryota</taxon>
        <taxon>Viridiplantae</taxon>
        <taxon>Chlorophyta</taxon>
        <taxon>core chlorophytes</taxon>
        <taxon>Trebouxiophyceae</taxon>
        <taxon>Chlorellales</taxon>
        <taxon>Chlorellaceae</taxon>
        <taxon>Chlorella clade</taxon>
        <taxon>Chlorella</taxon>
    </lineage>
</organism>
<protein>
    <recommendedName>
        <fullName evidence="5">ApaG domain-containing protein</fullName>
    </recommendedName>
</protein>
<dbReference type="OMA" id="RYMFAYH"/>
<dbReference type="PANTHER" id="PTHR47191">
    <property type="entry name" value="OS05G0170800 PROTEIN"/>
    <property type="match status" value="1"/>
</dbReference>
<reference evidence="3 4" key="1">
    <citation type="journal article" date="2010" name="Plant Cell">
        <title>The Chlorella variabilis NC64A genome reveals adaptation to photosymbiosis, coevolution with viruses, and cryptic sex.</title>
        <authorList>
            <person name="Blanc G."/>
            <person name="Duncan G."/>
            <person name="Agarkova I."/>
            <person name="Borodovsky M."/>
            <person name="Gurnon J."/>
            <person name="Kuo A."/>
            <person name="Lindquist E."/>
            <person name="Lucas S."/>
            <person name="Pangilinan J."/>
            <person name="Polle J."/>
            <person name="Salamov A."/>
            <person name="Terry A."/>
            <person name="Yamada T."/>
            <person name="Dunigan D.D."/>
            <person name="Grigoriev I.V."/>
            <person name="Claverie J.M."/>
            <person name="Van Etten J.L."/>
        </authorList>
    </citation>
    <scope>NUCLEOTIDE SEQUENCE [LARGE SCALE GENOMIC DNA]</scope>
    <source>
        <strain evidence="3 4">NC64A</strain>
    </source>
</reference>
<dbReference type="Pfam" id="PF04379">
    <property type="entry name" value="DUF525"/>
    <property type="match status" value="1"/>
</dbReference>
<gene>
    <name evidence="3" type="ORF">CHLNCDRAFT_57083</name>
</gene>
<dbReference type="GeneID" id="17357385"/>
<evidence type="ECO:0008006" key="5">
    <source>
        <dbReference type="Google" id="ProtNLM"/>
    </source>
</evidence>
<evidence type="ECO:0000259" key="1">
    <source>
        <dbReference type="PROSITE" id="PS50151"/>
    </source>
</evidence>
<evidence type="ECO:0000313" key="4">
    <source>
        <dbReference type="Proteomes" id="UP000008141"/>
    </source>
</evidence>